<protein>
    <submittedName>
        <fullName evidence="1">Uncharacterized protein</fullName>
    </submittedName>
</protein>
<organism evidence="1">
    <name type="scientific">marine sediment metagenome</name>
    <dbReference type="NCBI Taxonomy" id="412755"/>
    <lineage>
        <taxon>unclassified sequences</taxon>
        <taxon>metagenomes</taxon>
        <taxon>ecological metagenomes</taxon>
    </lineage>
</organism>
<comment type="caution">
    <text evidence="1">The sequence shown here is derived from an EMBL/GenBank/DDBJ whole genome shotgun (WGS) entry which is preliminary data.</text>
</comment>
<accession>X1VUB5</accession>
<name>X1VUB5_9ZZZZ</name>
<evidence type="ECO:0000313" key="1">
    <source>
        <dbReference type="EMBL" id="GAJ24752.1"/>
    </source>
</evidence>
<sequence>PEWLTPGTFTTPIALLSLLAKGDLEAPGITVTEHGYLSTTFVIQGFEEEVEIYDDFRKYIGDIAQDKPLAEILLAKGLIDKDTAKLVEGKASLPLPQVLGTGQTFSDDSDVKTALEGMGYKNGDIEGAMEDAPLSPEMSLKEKMETVLKFLDSDSL</sequence>
<feature type="non-terminal residue" evidence="1">
    <location>
        <position position="1"/>
    </location>
</feature>
<gene>
    <name evidence="1" type="ORF">S12H4_57870</name>
</gene>
<proteinExistence type="predicted"/>
<dbReference type="EMBL" id="BARW01037494">
    <property type="protein sequence ID" value="GAJ24752.1"/>
    <property type="molecule type" value="Genomic_DNA"/>
</dbReference>
<reference evidence="1" key="1">
    <citation type="journal article" date="2014" name="Front. Microbiol.">
        <title>High frequency of phylogenetically diverse reductive dehalogenase-homologous genes in deep subseafloor sedimentary metagenomes.</title>
        <authorList>
            <person name="Kawai M."/>
            <person name="Futagami T."/>
            <person name="Toyoda A."/>
            <person name="Takaki Y."/>
            <person name="Nishi S."/>
            <person name="Hori S."/>
            <person name="Arai W."/>
            <person name="Tsubouchi T."/>
            <person name="Morono Y."/>
            <person name="Uchiyama I."/>
            <person name="Ito T."/>
            <person name="Fujiyama A."/>
            <person name="Inagaki F."/>
            <person name="Takami H."/>
        </authorList>
    </citation>
    <scope>NUCLEOTIDE SEQUENCE</scope>
    <source>
        <strain evidence="1">Expedition CK06-06</strain>
    </source>
</reference>
<dbReference type="AlphaFoldDB" id="X1VUB5"/>